<dbReference type="SMART" id="SM00306">
    <property type="entry name" value="HintN"/>
    <property type="match status" value="1"/>
</dbReference>
<dbReference type="InterPro" id="IPR036844">
    <property type="entry name" value="Hint_dom_sf"/>
</dbReference>
<dbReference type="EMBL" id="JACHMB010000001">
    <property type="protein sequence ID" value="MBB5784454.1"/>
    <property type="molecule type" value="Genomic_DNA"/>
</dbReference>
<dbReference type="InterPro" id="IPR003587">
    <property type="entry name" value="Hint_dom_N"/>
</dbReference>
<sequence length="116" mass="11934">MADGTDKPIEDVKVGDRVLATDPETGESGPQPVVGTLASAGAKTLVRISVAGGVLVATDNHPLWVAERGERVRADELRAGMLLRTPAGAPAARGLCAARKRCRPPRRAGASSPLSS</sequence>
<reference evidence="3 4" key="1">
    <citation type="submission" date="2020-08" db="EMBL/GenBank/DDBJ databases">
        <title>Sequencing the genomes of 1000 actinobacteria strains.</title>
        <authorList>
            <person name="Klenk H.-P."/>
        </authorList>
    </citation>
    <scope>NUCLEOTIDE SEQUENCE [LARGE SCALE GENOMIC DNA]</scope>
    <source>
        <strain evidence="3 4">DSM 45507</strain>
    </source>
</reference>
<protein>
    <recommendedName>
        <fullName evidence="2">Hint domain-containing protein</fullName>
    </recommendedName>
</protein>
<evidence type="ECO:0000313" key="4">
    <source>
        <dbReference type="Proteomes" id="UP000579153"/>
    </source>
</evidence>
<keyword evidence="4" id="KW-1185">Reference proteome</keyword>
<comment type="caution">
    <text evidence="3">The sequence shown here is derived from an EMBL/GenBank/DDBJ whole genome shotgun (WGS) entry which is preliminary data.</text>
</comment>
<evidence type="ECO:0000256" key="1">
    <source>
        <dbReference type="SAM" id="MobiDB-lite"/>
    </source>
</evidence>
<evidence type="ECO:0000259" key="2">
    <source>
        <dbReference type="SMART" id="SM00306"/>
    </source>
</evidence>
<feature type="domain" description="Hint" evidence="2">
    <location>
        <begin position="1"/>
        <end position="87"/>
    </location>
</feature>
<dbReference type="RefSeq" id="WP_185077403.1">
    <property type="nucleotide sequence ID" value="NZ_JACHMB010000001.1"/>
</dbReference>
<gene>
    <name evidence="3" type="ORF">HD596_011210</name>
</gene>
<proteinExistence type="predicted"/>
<dbReference type="AlphaFoldDB" id="A0A7W9LI05"/>
<feature type="region of interest" description="Disordered" evidence="1">
    <location>
        <begin position="1"/>
        <end position="33"/>
    </location>
</feature>
<accession>A0A7W9LI05</accession>
<dbReference type="Gene3D" id="2.170.16.10">
    <property type="entry name" value="Hedgehog/Intein (Hint) domain"/>
    <property type="match status" value="1"/>
</dbReference>
<evidence type="ECO:0000313" key="3">
    <source>
        <dbReference type="EMBL" id="MBB5784454.1"/>
    </source>
</evidence>
<organism evidence="3 4">
    <name type="scientific">Nonomuraea jabiensis</name>
    <dbReference type="NCBI Taxonomy" id="882448"/>
    <lineage>
        <taxon>Bacteria</taxon>
        <taxon>Bacillati</taxon>
        <taxon>Actinomycetota</taxon>
        <taxon>Actinomycetes</taxon>
        <taxon>Streptosporangiales</taxon>
        <taxon>Streptosporangiaceae</taxon>
        <taxon>Nonomuraea</taxon>
    </lineage>
</organism>
<feature type="compositionally biased region" description="Basic and acidic residues" evidence="1">
    <location>
        <begin position="1"/>
        <end position="16"/>
    </location>
</feature>
<dbReference type="Pfam" id="PF07591">
    <property type="entry name" value="PT-HINT"/>
    <property type="match status" value="1"/>
</dbReference>
<dbReference type="SUPFAM" id="SSF51294">
    <property type="entry name" value="Hedgehog/intein (Hint) domain"/>
    <property type="match status" value="1"/>
</dbReference>
<dbReference type="Proteomes" id="UP000579153">
    <property type="component" value="Unassembled WGS sequence"/>
</dbReference>
<name>A0A7W9LI05_9ACTN</name>